<evidence type="ECO:0000313" key="5">
    <source>
        <dbReference type="EMBL" id="ACT58457.1"/>
    </source>
</evidence>
<keyword evidence="3" id="KW-0238">DNA-binding</keyword>
<dbReference type="InterPro" id="IPR005650">
    <property type="entry name" value="BlaI_family"/>
</dbReference>
<evidence type="ECO:0000256" key="1">
    <source>
        <dbReference type="ARBA" id="ARBA00011046"/>
    </source>
</evidence>
<keyword evidence="6" id="KW-1185">Reference proteome</keyword>
<dbReference type="AlphaFoldDB" id="C6XPH1"/>
<dbReference type="Proteomes" id="UP000002745">
    <property type="component" value="Chromosome"/>
</dbReference>
<dbReference type="KEGG" id="hba:Hbal_0763"/>
<evidence type="ECO:0000256" key="3">
    <source>
        <dbReference type="ARBA" id="ARBA00023125"/>
    </source>
</evidence>
<evidence type="ECO:0000256" key="2">
    <source>
        <dbReference type="ARBA" id="ARBA00023015"/>
    </source>
</evidence>
<dbReference type="Gene3D" id="1.10.10.10">
    <property type="entry name" value="Winged helix-like DNA-binding domain superfamily/Winged helix DNA-binding domain"/>
    <property type="match status" value="1"/>
</dbReference>
<name>C6XPH1_HIRBI</name>
<organism evidence="5 6">
    <name type="scientific">Hirschia baltica (strain ATCC 49814 / DSM 5838 / IFAM 1418)</name>
    <dbReference type="NCBI Taxonomy" id="582402"/>
    <lineage>
        <taxon>Bacteria</taxon>
        <taxon>Pseudomonadati</taxon>
        <taxon>Pseudomonadota</taxon>
        <taxon>Alphaproteobacteria</taxon>
        <taxon>Hyphomonadales</taxon>
        <taxon>Hyphomonadaceae</taxon>
        <taxon>Hirschia</taxon>
    </lineage>
</organism>
<comment type="similarity">
    <text evidence="1">Belongs to the BlaI transcriptional regulatory family.</text>
</comment>
<accession>C6XPH1</accession>
<dbReference type="GO" id="GO:0003677">
    <property type="term" value="F:DNA binding"/>
    <property type="evidence" value="ECO:0007669"/>
    <property type="project" value="UniProtKB-KW"/>
</dbReference>
<dbReference type="Pfam" id="PF03965">
    <property type="entry name" value="Penicillinase_R"/>
    <property type="match status" value="1"/>
</dbReference>
<dbReference type="RefSeq" id="WP_015826607.1">
    <property type="nucleotide sequence ID" value="NC_012982.1"/>
</dbReference>
<dbReference type="SUPFAM" id="SSF46785">
    <property type="entry name" value="Winged helix' DNA-binding domain"/>
    <property type="match status" value="1"/>
</dbReference>
<dbReference type="HOGENOM" id="CLU_119090_3_0_5"/>
<keyword evidence="4" id="KW-0804">Transcription</keyword>
<evidence type="ECO:0000256" key="4">
    <source>
        <dbReference type="ARBA" id="ARBA00023163"/>
    </source>
</evidence>
<dbReference type="eggNOG" id="COG3682">
    <property type="taxonomic scope" value="Bacteria"/>
</dbReference>
<dbReference type="STRING" id="582402.Hbal_0763"/>
<dbReference type="GO" id="GO:0045892">
    <property type="term" value="P:negative regulation of DNA-templated transcription"/>
    <property type="evidence" value="ECO:0007669"/>
    <property type="project" value="InterPro"/>
</dbReference>
<proteinExistence type="inferred from homology"/>
<dbReference type="InterPro" id="IPR036390">
    <property type="entry name" value="WH_DNA-bd_sf"/>
</dbReference>
<dbReference type="OrthoDB" id="279010at2"/>
<reference evidence="6" key="1">
    <citation type="journal article" date="2011" name="J. Bacteriol.">
        <title>Genome sequences of eight morphologically diverse alphaproteobacteria.</title>
        <authorList>
            <consortium name="US DOE Joint Genome Institute"/>
            <person name="Brown P.J."/>
            <person name="Kysela D.T."/>
            <person name="Buechlein A."/>
            <person name="Hemmerich C."/>
            <person name="Brun Y.V."/>
        </authorList>
    </citation>
    <scope>NUCLEOTIDE SEQUENCE [LARGE SCALE GENOMIC DNA]</scope>
    <source>
        <strain evidence="6">ATCC 49814 / DSM 5838 / IFAM 1418</strain>
    </source>
</reference>
<dbReference type="PIRSF" id="PIRSF019455">
    <property type="entry name" value="CopR_AtkY"/>
    <property type="match status" value="1"/>
</dbReference>
<dbReference type="InterPro" id="IPR036388">
    <property type="entry name" value="WH-like_DNA-bd_sf"/>
</dbReference>
<sequence>MSQQPNKSELTVLKHFWTIGEQSAREVHDGVSAETGWSYSTTRTVINRMIDKTWLTRRDVHGITVFDAALSKVEVFSGLVKDLTRKVMDIEGDLPVSMFAGSPHLTSDELDELDALINSSSVDDGEKK</sequence>
<protein>
    <submittedName>
        <fullName evidence="5">Transcriptional repressor, CopY family</fullName>
    </submittedName>
</protein>
<keyword evidence="2" id="KW-0805">Transcription regulation</keyword>
<dbReference type="EMBL" id="CP001678">
    <property type="protein sequence ID" value="ACT58457.1"/>
    <property type="molecule type" value="Genomic_DNA"/>
</dbReference>
<evidence type="ECO:0000313" key="6">
    <source>
        <dbReference type="Proteomes" id="UP000002745"/>
    </source>
</evidence>
<gene>
    <name evidence="5" type="ordered locus">Hbal_0763</name>
</gene>